<evidence type="ECO:0000313" key="2">
    <source>
        <dbReference type="Proteomes" id="UP000229370"/>
    </source>
</evidence>
<evidence type="ECO:0000313" key="1">
    <source>
        <dbReference type="EMBL" id="PJC81416.1"/>
    </source>
</evidence>
<dbReference type="PANTHER" id="PTHR34070:SF1">
    <property type="entry name" value="DNA ALKYLATION REPAIR PROTEIN"/>
    <property type="match status" value="1"/>
</dbReference>
<dbReference type="CDD" id="cd06561">
    <property type="entry name" value="AlkD_like"/>
    <property type="match status" value="1"/>
</dbReference>
<dbReference type="PANTHER" id="PTHR34070">
    <property type="entry name" value="ARMADILLO-TYPE FOLD"/>
    <property type="match status" value="1"/>
</dbReference>
<proteinExistence type="predicted"/>
<protein>
    <submittedName>
        <fullName evidence="1">DNA alkylation repair protein</fullName>
    </submittedName>
</protein>
<dbReference type="Gene3D" id="1.25.10.90">
    <property type="match status" value="1"/>
</dbReference>
<dbReference type="EMBL" id="PFQK01000084">
    <property type="protein sequence ID" value="PJC81416.1"/>
    <property type="molecule type" value="Genomic_DNA"/>
</dbReference>
<comment type="caution">
    <text evidence="1">The sequence shown here is derived from an EMBL/GenBank/DDBJ whole genome shotgun (WGS) entry which is preliminary data.</text>
</comment>
<dbReference type="Pfam" id="PF08713">
    <property type="entry name" value="DNA_alkylation"/>
    <property type="match status" value="1"/>
</dbReference>
<name>A0A2M8GLH9_9BACT</name>
<gene>
    <name evidence="1" type="ORF">CO007_04790</name>
</gene>
<dbReference type="SUPFAM" id="SSF48371">
    <property type="entry name" value="ARM repeat"/>
    <property type="match status" value="1"/>
</dbReference>
<accession>A0A2M8GLH9</accession>
<reference evidence="2" key="1">
    <citation type="submission" date="2017-09" db="EMBL/GenBank/DDBJ databases">
        <title>Depth-based differentiation of microbial function through sediment-hosted aquifers and enrichment of novel symbionts in the deep terrestrial subsurface.</title>
        <authorList>
            <person name="Probst A.J."/>
            <person name="Ladd B."/>
            <person name="Jarett J.K."/>
            <person name="Geller-Mcgrath D.E."/>
            <person name="Sieber C.M.K."/>
            <person name="Emerson J.B."/>
            <person name="Anantharaman K."/>
            <person name="Thomas B.C."/>
            <person name="Malmstrom R."/>
            <person name="Stieglmeier M."/>
            <person name="Klingl A."/>
            <person name="Woyke T."/>
            <person name="Ryan C.M."/>
            <person name="Banfield J.F."/>
        </authorList>
    </citation>
    <scope>NUCLEOTIDE SEQUENCE [LARGE SCALE GENOMIC DNA]</scope>
</reference>
<organism evidence="1 2">
    <name type="scientific">Candidatus Roizmanbacteria bacterium CG_4_8_14_3_um_filter_36_10</name>
    <dbReference type="NCBI Taxonomy" id="1974834"/>
    <lineage>
        <taxon>Bacteria</taxon>
        <taxon>Candidatus Roizmaniibacteriota</taxon>
    </lineage>
</organism>
<dbReference type="Proteomes" id="UP000229370">
    <property type="component" value="Unassembled WGS sequence"/>
</dbReference>
<dbReference type="InterPro" id="IPR016024">
    <property type="entry name" value="ARM-type_fold"/>
</dbReference>
<dbReference type="AlphaFoldDB" id="A0A2M8GLH9"/>
<sequence>MLQNLIHELKKQANPEKAKVFARFFKTRKGEYGEGDKFWGLTVPQTRAISKKYFERLDLDDIQKLLRSKIHEYRLSALMILRFKYEKGNMETKRQIVEFYLKNTKYVNNWDLVDLSCHYILGNWLLNTPELHPEGDRKILDKLGRSKNLWEKRIAIISTFEFIRNNQFEDTLKISEILLHDKHDLIHKAVGWMLREVGKRDQKFEEAFLKKHYKQMPRTMLKYAIEKFSKEKRDSYLKLS</sequence>
<dbReference type="InterPro" id="IPR014825">
    <property type="entry name" value="DNA_alkylation"/>
</dbReference>